<keyword evidence="3" id="KW-1185">Reference proteome</keyword>
<accession>A0ABT4G9X2</accession>
<name>A0ABT4G9X2_9BACL</name>
<dbReference type="InterPro" id="IPR046865">
    <property type="entry name" value="FapA_b_solenoid"/>
</dbReference>
<comment type="caution">
    <text evidence="2">The sequence shown here is derived from an EMBL/GenBank/DDBJ whole genome shotgun (WGS) entry which is preliminary data.</text>
</comment>
<dbReference type="InterPro" id="IPR005646">
    <property type="entry name" value="FapA"/>
</dbReference>
<dbReference type="InterPro" id="IPR032782">
    <property type="entry name" value="KhpB_N"/>
</dbReference>
<feature type="domain" description="RNA-binding protein KhpB N-terminal" evidence="1">
    <location>
        <begin position="6"/>
        <end position="57"/>
    </location>
</feature>
<dbReference type="Pfam" id="PF03961">
    <property type="entry name" value="FapA"/>
    <property type="match status" value="1"/>
</dbReference>
<organism evidence="2 3">
    <name type="scientific">Paenibacillus alginolyticus</name>
    <dbReference type="NCBI Taxonomy" id="59839"/>
    <lineage>
        <taxon>Bacteria</taxon>
        <taxon>Bacillati</taxon>
        <taxon>Bacillota</taxon>
        <taxon>Bacilli</taxon>
        <taxon>Bacillales</taxon>
        <taxon>Paenibacillaceae</taxon>
        <taxon>Paenibacillus</taxon>
    </lineage>
</organism>
<evidence type="ECO:0000313" key="2">
    <source>
        <dbReference type="EMBL" id="MCY9692934.1"/>
    </source>
</evidence>
<dbReference type="PANTHER" id="PTHR38032">
    <property type="entry name" value="POLYMERASE-RELATED"/>
    <property type="match status" value="1"/>
</dbReference>
<dbReference type="InterPro" id="IPR046866">
    <property type="entry name" value="FapA_N"/>
</dbReference>
<dbReference type="PANTHER" id="PTHR38032:SF1">
    <property type="entry name" value="RNA-BINDING PROTEIN KHPB N-TERMINAL DOMAIN-CONTAINING PROTEIN"/>
    <property type="match status" value="1"/>
</dbReference>
<sequence>MGKSIVSKGKSVKEALDLALELLHVSRDEVDIEILETEKKGVLGLMSKPAVIRVVVKDSSVVLLSPDIAVESLEDVVENLVIEEHSNTVAFPKVAKSVRNEADLAGKVWVSNGLIFCKDAEDKYPLIAPVKNIQLYKNDVLVERTEIISELDVLRVDLQDEELAPSWELKMSPDKMEVVLVVTAGFKVITRLKDKEPSNYIHLELEEKRIPVTMDTAPVMHKLKELGVTFGVSYSDIALACSSETGGNFVIAKGLPPTQGKNGYFQPLQDTDIKKCVKERDDGTVDYREVTEFPSADYGQVLGIVIAPTAGVVGTSVTNEPVLPIEVHPVIVKPGRGVALVEDNTKVIATETGHPEVKLKGQLALISVTPKLVIVKDVTLDIGNVRYKGDVEVQGSVQDGMLVDARGNLLVRCNVNRATILAGKSILVQNNIIASSITAGKGSLLKSELAQLLDEVIRQMKNMYTAINQLSTVSAFKVGSLTVTGLGPLLRILCDGKFKSFSTLTATLVTKVNGGSDVLDNEWLSFVESLYKNFVTTRVSTLKSVEDILTFIRQAEVLYASTKISDDEKVFIKSEFVQNSELYSSGDILIAGHGVYNSKLHAKGSIVIDGFVRGGDLYAEKSVNIVEVGARGGGTDMKIAVSETGYIRVKRVLDDTTIQVGSKTQKLMFQMSNLYARLDDDGSLQIS</sequence>
<dbReference type="InterPro" id="IPR038247">
    <property type="entry name" value="Jag_N_dom_sf"/>
</dbReference>
<protein>
    <submittedName>
        <fullName evidence="2">FapA family protein</fullName>
    </submittedName>
</protein>
<dbReference type="Pfam" id="PF14804">
    <property type="entry name" value="Jag_N"/>
    <property type="match status" value="1"/>
</dbReference>
<dbReference type="EMBL" id="JAMDMX010000022">
    <property type="protein sequence ID" value="MCY9692934.1"/>
    <property type="molecule type" value="Genomic_DNA"/>
</dbReference>
<dbReference type="RefSeq" id="WP_268614524.1">
    <property type="nucleotide sequence ID" value="NZ_JAMDMX010000022.1"/>
</dbReference>
<dbReference type="Gene3D" id="3.30.30.80">
    <property type="entry name" value="probable RNA-binding protein from clostridium symbiosum atcc 14940"/>
    <property type="match status" value="1"/>
</dbReference>
<reference evidence="2 3" key="1">
    <citation type="submission" date="2022-05" db="EMBL/GenBank/DDBJ databases">
        <title>Genome Sequencing of Bee-Associated Microbes.</title>
        <authorList>
            <person name="Dunlap C."/>
        </authorList>
    </citation>
    <scope>NUCLEOTIDE SEQUENCE [LARGE SCALE GENOMIC DNA]</scope>
    <source>
        <strain evidence="2 3">NRRL B-14421</strain>
    </source>
</reference>
<evidence type="ECO:0000313" key="3">
    <source>
        <dbReference type="Proteomes" id="UP001527099"/>
    </source>
</evidence>
<proteinExistence type="predicted"/>
<gene>
    <name evidence="2" type="ORF">M5X19_08495</name>
</gene>
<evidence type="ECO:0000259" key="1">
    <source>
        <dbReference type="SMART" id="SM01245"/>
    </source>
</evidence>
<dbReference type="Proteomes" id="UP001527099">
    <property type="component" value="Unassembled WGS sequence"/>
</dbReference>
<dbReference type="SMART" id="SM01245">
    <property type="entry name" value="Jag_N"/>
    <property type="match status" value="1"/>
</dbReference>
<dbReference type="Pfam" id="PF20250">
    <property type="entry name" value="FapA_N"/>
    <property type="match status" value="1"/>
</dbReference>